<comment type="caution">
    <text evidence="9">The sequence shown here is derived from an EMBL/GenBank/DDBJ whole genome shotgun (WGS) entry which is preliminary data.</text>
</comment>
<dbReference type="AlphaFoldDB" id="A0AAN9UF38"/>
<dbReference type="GO" id="GO:0004497">
    <property type="term" value="F:monooxygenase activity"/>
    <property type="evidence" value="ECO:0007669"/>
    <property type="project" value="UniProtKB-KW"/>
</dbReference>
<dbReference type="GO" id="GO:0071949">
    <property type="term" value="F:FAD binding"/>
    <property type="evidence" value="ECO:0007669"/>
    <property type="project" value="InterPro"/>
</dbReference>
<evidence type="ECO:0000256" key="3">
    <source>
        <dbReference type="ARBA" id="ARBA00007992"/>
    </source>
</evidence>
<dbReference type="PANTHER" id="PTHR13789">
    <property type="entry name" value="MONOOXYGENASE"/>
    <property type="match status" value="1"/>
</dbReference>
<comment type="pathway">
    <text evidence="2">Secondary metabolite biosynthesis.</text>
</comment>
<comment type="cofactor">
    <cofactor evidence="1">
        <name>FAD</name>
        <dbReference type="ChEBI" id="CHEBI:57692"/>
    </cofactor>
</comment>
<organism evidence="9 10">
    <name type="scientific">Diatrype stigma</name>
    <dbReference type="NCBI Taxonomy" id="117547"/>
    <lineage>
        <taxon>Eukaryota</taxon>
        <taxon>Fungi</taxon>
        <taxon>Dikarya</taxon>
        <taxon>Ascomycota</taxon>
        <taxon>Pezizomycotina</taxon>
        <taxon>Sordariomycetes</taxon>
        <taxon>Xylariomycetidae</taxon>
        <taxon>Xylariales</taxon>
        <taxon>Diatrypaceae</taxon>
        <taxon>Diatrype</taxon>
    </lineage>
</organism>
<accession>A0AAN9UF38</accession>
<proteinExistence type="inferred from homology"/>
<evidence type="ECO:0000256" key="1">
    <source>
        <dbReference type="ARBA" id="ARBA00001974"/>
    </source>
</evidence>
<reference evidence="9 10" key="1">
    <citation type="submission" date="2024-02" db="EMBL/GenBank/DDBJ databases">
        <title>De novo assembly and annotation of 12 fungi associated with fruit tree decline syndrome in Ontario, Canada.</title>
        <authorList>
            <person name="Sulman M."/>
            <person name="Ellouze W."/>
            <person name="Ilyukhin E."/>
        </authorList>
    </citation>
    <scope>NUCLEOTIDE SEQUENCE [LARGE SCALE GENOMIC DNA]</scope>
    <source>
        <strain evidence="9 10">M11/M66-122</strain>
    </source>
</reference>
<keyword evidence="7" id="KW-0503">Monooxygenase</keyword>
<gene>
    <name evidence="9" type="ORF">SLS62_009823</name>
</gene>
<name>A0AAN9UF38_9PEZI</name>
<dbReference type="Proteomes" id="UP001320420">
    <property type="component" value="Unassembled WGS sequence"/>
</dbReference>
<evidence type="ECO:0000259" key="8">
    <source>
        <dbReference type="Pfam" id="PF01494"/>
    </source>
</evidence>
<feature type="domain" description="FAD-binding" evidence="8">
    <location>
        <begin position="28"/>
        <end position="196"/>
    </location>
</feature>
<keyword evidence="5" id="KW-0274">FAD</keyword>
<keyword evidence="10" id="KW-1185">Reference proteome</keyword>
<dbReference type="PANTHER" id="PTHR13789:SF315">
    <property type="entry name" value="FAD-DEPENDENT MONOOXYGENASE MDPD"/>
    <property type="match status" value="1"/>
</dbReference>
<dbReference type="Pfam" id="PF01494">
    <property type="entry name" value="FAD_binding_3"/>
    <property type="match status" value="1"/>
</dbReference>
<evidence type="ECO:0000256" key="7">
    <source>
        <dbReference type="ARBA" id="ARBA00023033"/>
    </source>
</evidence>
<dbReference type="EMBL" id="JAKJXP020000109">
    <property type="protein sequence ID" value="KAK7745270.1"/>
    <property type="molecule type" value="Genomic_DNA"/>
</dbReference>
<dbReference type="InterPro" id="IPR002938">
    <property type="entry name" value="FAD-bd"/>
</dbReference>
<evidence type="ECO:0000256" key="2">
    <source>
        <dbReference type="ARBA" id="ARBA00005179"/>
    </source>
</evidence>
<dbReference type="PRINTS" id="PR00420">
    <property type="entry name" value="RNGMNOXGNASE"/>
</dbReference>
<keyword evidence="6" id="KW-0560">Oxidoreductase</keyword>
<evidence type="ECO:0000256" key="5">
    <source>
        <dbReference type="ARBA" id="ARBA00022827"/>
    </source>
</evidence>
<dbReference type="Gene3D" id="3.50.50.60">
    <property type="entry name" value="FAD/NAD(P)-binding domain"/>
    <property type="match status" value="1"/>
</dbReference>
<evidence type="ECO:0000313" key="9">
    <source>
        <dbReference type="EMBL" id="KAK7745270.1"/>
    </source>
</evidence>
<evidence type="ECO:0000256" key="4">
    <source>
        <dbReference type="ARBA" id="ARBA00022630"/>
    </source>
</evidence>
<keyword evidence="4" id="KW-0285">Flavoprotein</keyword>
<evidence type="ECO:0000313" key="10">
    <source>
        <dbReference type="Proteomes" id="UP001320420"/>
    </source>
</evidence>
<comment type="similarity">
    <text evidence="3">Belongs to the paxM FAD-dependent monooxygenase family.</text>
</comment>
<dbReference type="InterPro" id="IPR050493">
    <property type="entry name" value="FAD-dep_Monooxygenase_BioMet"/>
</dbReference>
<evidence type="ECO:0000256" key="6">
    <source>
        <dbReference type="ARBA" id="ARBA00023002"/>
    </source>
</evidence>
<sequence length="500" mass="55317">MKNDATSPIISLGEFKDGVQRYPLTGIKVLIVGAGIGGLLAALECYRKGHSVLVLERAPSLSTVGDVFATHPPGFSTLKYYPALLRDYQAGSHDTQISFYTRQGQFVAASEPEWRDTACEREAGGRIGVTIPRPAHAAMLMGQIERLGIPVLFGRRVVRYTEDRQAGIAAAHTDGGECFDADVIIAADGIHSAAHDLLKKGSYPPYQPTNSYAARAGFPRELLAPGPQLQSILPKPGERDVTRVYCSKDVHLFLDATQTYVSFCYVYKDTPKPSQNTCQLSENTRHKYEHPMALTPAELLAIMTKDPDWDPAILELVSQAPREIMQWSLNFRNPHRQWTSPGGHVVMIGDAAHTFLPTSGNGAVQASEDAVSIAECLRQGGRENIAWSTRVHNTLRYERVSTIQRTGFVNQDILDSVDQVSQHPDAVILKIGSWMWGHLPEKYAADNYRDALAALRSGVPFENTNLPPGYKFREWTMEEEQERQSKGIVSDLRSNGDWTA</sequence>
<dbReference type="SUPFAM" id="SSF51905">
    <property type="entry name" value="FAD/NAD(P)-binding domain"/>
    <property type="match status" value="1"/>
</dbReference>
<protein>
    <recommendedName>
        <fullName evidence="8">FAD-binding domain-containing protein</fullName>
    </recommendedName>
</protein>
<dbReference type="InterPro" id="IPR036188">
    <property type="entry name" value="FAD/NAD-bd_sf"/>
</dbReference>